<proteinExistence type="inferred from homology"/>
<dbReference type="STRING" id="1891926.Fuma_02331"/>
<name>A0A1P8WF88_9PLAN</name>
<dbReference type="PANTHER" id="PTHR43133:SF8">
    <property type="entry name" value="RNA POLYMERASE SIGMA FACTOR HI_1459-RELATED"/>
    <property type="match status" value="1"/>
</dbReference>
<feature type="domain" description="RNA polymerase sigma-70 region 2" evidence="6">
    <location>
        <begin position="6"/>
        <end position="74"/>
    </location>
</feature>
<accession>A0A1P8WF88</accession>
<evidence type="ECO:0000256" key="4">
    <source>
        <dbReference type="ARBA" id="ARBA00023125"/>
    </source>
</evidence>
<feature type="domain" description="RNA polymerase sigma factor 70 region 4 type 2" evidence="7">
    <location>
        <begin position="110"/>
        <end position="160"/>
    </location>
</feature>
<dbReference type="GO" id="GO:0006352">
    <property type="term" value="P:DNA-templated transcription initiation"/>
    <property type="evidence" value="ECO:0007669"/>
    <property type="project" value="InterPro"/>
</dbReference>
<dbReference type="GO" id="GO:0003677">
    <property type="term" value="F:DNA binding"/>
    <property type="evidence" value="ECO:0007669"/>
    <property type="project" value="UniProtKB-KW"/>
</dbReference>
<dbReference type="Proteomes" id="UP000187735">
    <property type="component" value="Chromosome"/>
</dbReference>
<dbReference type="SUPFAM" id="SSF88659">
    <property type="entry name" value="Sigma3 and sigma4 domains of RNA polymerase sigma factors"/>
    <property type="match status" value="1"/>
</dbReference>
<evidence type="ECO:0000313" key="9">
    <source>
        <dbReference type="Proteomes" id="UP000187735"/>
    </source>
</evidence>
<evidence type="ECO:0000256" key="1">
    <source>
        <dbReference type="ARBA" id="ARBA00010641"/>
    </source>
</evidence>
<keyword evidence="3" id="KW-0731">Sigma factor</keyword>
<dbReference type="SUPFAM" id="SSF88946">
    <property type="entry name" value="Sigma2 domain of RNA polymerase sigma factors"/>
    <property type="match status" value="1"/>
</dbReference>
<keyword evidence="5" id="KW-0804">Transcription</keyword>
<evidence type="ECO:0000313" key="8">
    <source>
        <dbReference type="EMBL" id="APZ92719.1"/>
    </source>
</evidence>
<dbReference type="KEGG" id="fmr:Fuma_02331"/>
<dbReference type="GO" id="GO:0016987">
    <property type="term" value="F:sigma factor activity"/>
    <property type="evidence" value="ECO:0007669"/>
    <property type="project" value="UniProtKB-KW"/>
</dbReference>
<dbReference type="Pfam" id="PF08281">
    <property type="entry name" value="Sigma70_r4_2"/>
    <property type="match status" value="1"/>
</dbReference>
<dbReference type="InterPro" id="IPR013325">
    <property type="entry name" value="RNA_pol_sigma_r2"/>
</dbReference>
<keyword evidence="4" id="KW-0238">DNA-binding</keyword>
<dbReference type="CDD" id="cd06171">
    <property type="entry name" value="Sigma70_r4"/>
    <property type="match status" value="1"/>
</dbReference>
<reference evidence="8 9" key="1">
    <citation type="journal article" date="2016" name="Front. Microbiol.">
        <title>Fuerstia marisgermanicae gen. nov., sp. nov., an Unusual Member of the Phylum Planctomycetes from the German Wadden Sea.</title>
        <authorList>
            <person name="Kohn T."/>
            <person name="Heuer A."/>
            <person name="Jogler M."/>
            <person name="Vollmers J."/>
            <person name="Boedeker C."/>
            <person name="Bunk B."/>
            <person name="Rast P."/>
            <person name="Borchert D."/>
            <person name="Glockner I."/>
            <person name="Freese H.M."/>
            <person name="Klenk H.P."/>
            <person name="Overmann J."/>
            <person name="Kaster A.K."/>
            <person name="Rohde M."/>
            <person name="Wiegand S."/>
            <person name="Jogler C."/>
        </authorList>
    </citation>
    <scope>NUCLEOTIDE SEQUENCE [LARGE SCALE GENOMIC DNA]</scope>
    <source>
        <strain evidence="8 9">NH11</strain>
    </source>
</reference>
<dbReference type="InterPro" id="IPR013324">
    <property type="entry name" value="RNA_pol_sigma_r3/r4-like"/>
</dbReference>
<sequence>MTPQLLYLENESWLRTVVRSRVNEPDAVEDIMQNIALALVRQRDTLHEIRQMGAWLYQVAVKQVLMYRRTRGRRRRFEDRLANGDPSEVTLAEPLGPVDRVLAAEKQQHVRAAMSELDELDRQILMLKYSEGWTYGQLSEHMGVKEDTVEYRLAKAKKKLRRLLAKRDCV</sequence>
<evidence type="ECO:0000256" key="2">
    <source>
        <dbReference type="ARBA" id="ARBA00023015"/>
    </source>
</evidence>
<evidence type="ECO:0000259" key="7">
    <source>
        <dbReference type="Pfam" id="PF08281"/>
    </source>
</evidence>
<dbReference type="RefSeq" id="WP_077024305.1">
    <property type="nucleotide sequence ID" value="NZ_CP017641.1"/>
</dbReference>
<evidence type="ECO:0000256" key="5">
    <source>
        <dbReference type="ARBA" id="ARBA00023163"/>
    </source>
</evidence>
<dbReference type="PANTHER" id="PTHR43133">
    <property type="entry name" value="RNA POLYMERASE ECF-TYPE SIGMA FACTO"/>
    <property type="match status" value="1"/>
</dbReference>
<dbReference type="AlphaFoldDB" id="A0A1P8WF88"/>
<gene>
    <name evidence="8" type="ORF">Fuma_02331</name>
</gene>
<dbReference type="InterPro" id="IPR007627">
    <property type="entry name" value="RNA_pol_sigma70_r2"/>
</dbReference>
<dbReference type="InterPro" id="IPR013249">
    <property type="entry name" value="RNA_pol_sigma70_r4_t2"/>
</dbReference>
<comment type="similarity">
    <text evidence="1">Belongs to the sigma-70 factor family. ECF subfamily.</text>
</comment>
<dbReference type="Gene3D" id="1.10.1740.10">
    <property type="match status" value="1"/>
</dbReference>
<dbReference type="OrthoDB" id="273655at2"/>
<keyword evidence="9" id="KW-1185">Reference proteome</keyword>
<dbReference type="NCBIfam" id="TIGR02937">
    <property type="entry name" value="sigma70-ECF"/>
    <property type="match status" value="1"/>
</dbReference>
<dbReference type="InterPro" id="IPR039425">
    <property type="entry name" value="RNA_pol_sigma-70-like"/>
</dbReference>
<organism evidence="8 9">
    <name type="scientific">Fuerstiella marisgermanici</name>
    <dbReference type="NCBI Taxonomy" id="1891926"/>
    <lineage>
        <taxon>Bacteria</taxon>
        <taxon>Pseudomonadati</taxon>
        <taxon>Planctomycetota</taxon>
        <taxon>Planctomycetia</taxon>
        <taxon>Planctomycetales</taxon>
        <taxon>Planctomycetaceae</taxon>
        <taxon>Fuerstiella</taxon>
    </lineage>
</organism>
<protein>
    <submittedName>
        <fullName evidence="8">RNA polymerase sigma factor</fullName>
    </submittedName>
</protein>
<evidence type="ECO:0000259" key="6">
    <source>
        <dbReference type="Pfam" id="PF04542"/>
    </source>
</evidence>
<dbReference type="EMBL" id="CP017641">
    <property type="protein sequence ID" value="APZ92719.1"/>
    <property type="molecule type" value="Genomic_DNA"/>
</dbReference>
<dbReference type="InterPro" id="IPR036388">
    <property type="entry name" value="WH-like_DNA-bd_sf"/>
</dbReference>
<evidence type="ECO:0000256" key="3">
    <source>
        <dbReference type="ARBA" id="ARBA00023082"/>
    </source>
</evidence>
<dbReference type="Gene3D" id="1.10.10.10">
    <property type="entry name" value="Winged helix-like DNA-binding domain superfamily/Winged helix DNA-binding domain"/>
    <property type="match status" value="1"/>
</dbReference>
<keyword evidence="2" id="KW-0805">Transcription regulation</keyword>
<dbReference type="InterPro" id="IPR014284">
    <property type="entry name" value="RNA_pol_sigma-70_dom"/>
</dbReference>
<dbReference type="Pfam" id="PF04542">
    <property type="entry name" value="Sigma70_r2"/>
    <property type="match status" value="1"/>
</dbReference>